<accession>A0ABS2MP10</accession>
<dbReference type="Gene3D" id="1.10.4080.10">
    <property type="entry name" value="ADP-ribosylation/Crystallin J1"/>
    <property type="match status" value="1"/>
</dbReference>
<dbReference type="RefSeq" id="WP_204662023.1">
    <property type="nucleotide sequence ID" value="NZ_JAFBDT010000003.1"/>
</dbReference>
<comment type="similarity">
    <text evidence="1">Belongs to the ADP-ribosylglycohydrolase family.</text>
</comment>
<sequence length="294" mass="33148">MERLKGMLYGSFIGDAFALGSHWIYDTEKLKIEVDNLSDFTEPIHSVFHSGKKKGAFTHYGDQSLLLLKSIASNKGFDIQIFKTHWLTFASKYDGYLDHATKASLQALDPLNNFGSSSDELGGVSRMAPLLFYHMDDLNLNKFVSEQTQLTHNDLGLVEIGFFIKDWILDLIIGKPLMSSFEAECINHPKIMPYWDMIKHRFNEDTVDVIKDIGQSCSCQFAFPSALYLIIKYKDNFLKAMQENILSGGDSAGRGMLIGMVLGASLGIHQIPQNLLDHLIDRSTIENFAMHKQI</sequence>
<keyword evidence="2" id="KW-0378">Hydrolase</keyword>
<evidence type="ECO:0000256" key="2">
    <source>
        <dbReference type="ARBA" id="ARBA00022801"/>
    </source>
</evidence>
<dbReference type="EMBL" id="JAFBDT010000003">
    <property type="protein sequence ID" value="MBM7561047.1"/>
    <property type="molecule type" value="Genomic_DNA"/>
</dbReference>
<evidence type="ECO:0000313" key="4">
    <source>
        <dbReference type="Proteomes" id="UP000767854"/>
    </source>
</evidence>
<keyword evidence="4" id="KW-1185">Reference proteome</keyword>
<reference evidence="3 4" key="1">
    <citation type="submission" date="2021-01" db="EMBL/GenBank/DDBJ databases">
        <title>Genomic Encyclopedia of Type Strains, Phase IV (KMG-IV): sequencing the most valuable type-strain genomes for metagenomic binning, comparative biology and taxonomic classification.</title>
        <authorList>
            <person name="Goeker M."/>
        </authorList>
    </citation>
    <scope>NUCLEOTIDE SEQUENCE [LARGE SCALE GENOMIC DNA]</scope>
    <source>
        <strain evidence="3 4">DSM 24436</strain>
    </source>
</reference>
<gene>
    <name evidence="3" type="ORF">JOC49_000564</name>
</gene>
<dbReference type="Proteomes" id="UP000767854">
    <property type="component" value="Unassembled WGS sequence"/>
</dbReference>
<dbReference type="InterPro" id="IPR036705">
    <property type="entry name" value="Ribosyl_crysJ1_sf"/>
</dbReference>
<evidence type="ECO:0000313" key="3">
    <source>
        <dbReference type="EMBL" id="MBM7561047.1"/>
    </source>
</evidence>
<dbReference type="InterPro" id="IPR005502">
    <property type="entry name" value="Ribosyl_crysJ1"/>
</dbReference>
<dbReference type="SUPFAM" id="SSF101478">
    <property type="entry name" value="ADP-ribosylglycohydrolase"/>
    <property type="match status" value="1"/>
</dbReference>
<comment type="caution">
    <text evidence="3">The sequence shown here is derived from an EMBL/GenBank/DDBJ whole genome shotgun (WGS) entry which is preliminary data.</text>
</comment>
<name>A0ABS2MP10_9FIRM</name>
<dbReference type="PANTHER" id="PTHR16222:SF24">
    <property type="entry name" value="ADP-RIBOSYLHYDROLASE ARH3"/>
    <property type="match status" value="1"/>
</dbReference>
<dbReference type="Pfam" id="PF03747">
    <property type="entry name" value="ADP_ribosyl_GH"/>
    <property type="match status" value="1"/>
</dbReference>
<organism evidence="3 4">
    <name type="scientific">Fusibacter tunisiensis</name>
    <dbReference type="NCBI Taxonomy" id="1008308"/>
    <lineage>
        <taxon>Bacteria</taxon>
        <taxon>Bacillati</taxon>
        <taxon>Bacillota</taxon>
        <taxon>Clostridia</taxon>
        <taxon>Eubacteriales</taxon>
        <taxon>Eubacteriales Family XII. Incertae Sedis</taxon>
        <taxon>Fusibacter</taxon>
    </lineage>
</organism>
<evidence type="ECO:0000256" key="1">
    <source>
        <dbReference type="ARBA" id="ARBA00010702"/>
    </source>
</evidence>
<dbReference type="PANTHER" id="PTHR16222">
    <property type="entry name" value="ADP-RIBOSYLGLYCOHYDROLASE"/>
    <property type="match status" value="1"/>
</dbReference>
<dbReference type="InterPro" id="IPR050792">
    <property type="entry name" value="ADP-ribosylglycohydrolase"/>
</dbReference>
<protein>
    <submittedName>
        <fullName evidence="3">ADP-ribosylglycohydrolase</fullName>
    </submittedName>
</protein>
<proteinExistence type="inferred from homology"/>